<evidence type="ECO:0000256" key="5">
    <source>
        <dbReference type="ARBA" id="ARBA00022741"/>
    </source>
</evidence>
<dbReference type="PANTHER" id="PTHR42788">
    <property type="entry name" value="TAURINE IMPORT ATP-BINDING PROTEIN-RELATED"/>
    <property type="match status" value="1"/>
</dbReference>
<dbReference type="GO" id="GO:0016887">
    <property type="term" value="F:ATP hydrolysis activity"/>
    <property type="evidence" value="ECO:0007669"/>
    <property type="project" value="InterPro"/>
</dbReference>
<dbReference type="Pfam" id="PF00005">
    <property type="entry name" value="ABC_tran"/>
    <property type="match status" value="1"/>
</dbReference>
<dbReference type="GO" id="GO:0005524">
    <property type="term" value="F:ATP binding"/>
    <property type="evidence" value="ECO:0007669"/>
    <property type="project" value="UniProtKB-KW"/>
</dbReference>
<evidence type="ECO:0000256" key="6">
    <source>
        <dbReference type="ARBA" id="ARBA00022840"/>
    </source>
</evidence>
<evidence type="ECO:0000256" key="4">
    <source>
        <dbReference type="ARBA" id="ARBA00022519"/>
    </source>
</evidence>
<dbReference type="EMBL" id="AEJF01000228">
    <property type="protein sequence ID" value="KLU21285.1"/>
    <property type="molecule type" value="Genomic_DNA"/>
</dbReference>
<feature type="compositionally biased region" description="Polar residues" evidence="7">
    <location>
        <begin position="1"/>
        <end position="14"/>
    </location>
</feature>
<keyword evidence="4" id="KW-0472">Membrane</keyword>
<accession>A0A0J1CKL2</accession>
<dbReference type="RefSeq" id="WP_047897227.1">
    <property type="nucleotide sequence ID" value="NZ_AEJF01000228.1"/>
</dbReference>
<evidence type="ECO:0000256" key="1">
    <source>
        <dbReference type="ARBA" id="ARBA00005417"/>
    </source>
</evidence>
<evidence type="ECO:0000256" key="3">
    <source>
        <dbReference type="ARBA" id="ARBA00022475"/>
    </source>
</evidence>
<dbReference type="CDD" id="cd03293">
    <property type="entry name" value="ABC_NrtD_SsuB_transporters"/>
    <property type="match status" value="1"/>
</dbReference>
<dbReference type="Proteomes" id="UP000035963">
    <property type="component" value="Unassembled WGS sequence"/>
</dbReference>
<evidence type="ECO:0000256" key="7">
    <source>
        <dbReference type="SAM" id="MobiDB-lite"/>
    </source>
</evidence>
<dbReference type="InterPro" id="IPR050166">
    <property type="entry name" value="ABC_transporter_ATP-bind"/>
</dbReference>
<protein>
    <submittedName>
        <fullName evidence="9">Spermidine/putrescine ABC transporter ATP-binding protein</fullName>
    </submittedName>
</protein>
<keyword evidence="10" id="KW-1185">Reference proteome</keyword>
<evidence type="ECO:0000313" key="10">
    <source>
        <dbReference type="Proteomes" id="UP000035963"/>
    </source>
</evidence>
<feature type="domain" description="ABC transporter" evidence="8">
    <location>
        <begin position="21"/>
        <end position="252"/>
    </location>
</feature>
<comment type="caution">
    <text evidence="9">The sequence shown here is derived from an EMBL/GenBank/DDBJ whole genome shotgun (WGS) entry which is preliminary data.</text>
</comment>
<keyword evidence="3" id="KW-1003">Cell membrane</keyword>
<gene>
    <name evidence="9" type="ORF">EOS_37035</name>
</gene>
<dbReference type="PROSITE" id="PS50893">
    <property type="entry name" value="ABC_TRANSPORTER_2"/>
    <property type="match status" value="1"/>
</dbReference>
<keyword evidence="4" id="KW-0997">Cell inner membrane</keyword>
<dbReference type="InterPro" id="IPR003593">
    <property type="entry name" value="AAA+_ATPase"/>
</dbReference>
<keyword evidence="2" id="KW-0813">Transport</keyword>
<dbReference type="InterPro" id="IPR017871">
    <property type="entry name" value="ABC_transporter-like_CS"/>
</dbReference>
<dbReference type="AlphaFoldDB" id="A0A0J1CKL2"/>
<dbReference type="SMART" id="SM00382">
    <property type="entry name" value="AAA"/>
    <property type="match status" value="1"/>
</dbReference>
<sequence length="274" mass="29757">MPESETPYSATGTPGKSGAPLTARNIGKTYGDDDDASPVIGDISFSLKAGEIVSLVGPSGCGKTTLLNLMSGLVRPTRGDVLWHGKPLTDVPKGIGYMLQKDMLMSWRTALANVTLGLELTGMPRAEREKKAHAMLYKVGLGPFHDYYPTALSGGMRQRVALARTLVTGPDVILLDEPFAALDFQTKVVLESDMAKLVRSDGRSVLLITHDVEEAVSLSDRVIVLTHRPSRIKAIHDIRLQGDRSDMMAMRDAPGFAALVRKIWSELDVRMAET</sequence>
<keyword evidence="5" id="KW-0547">Nucleotide-binding</keyword>
<keyword evidence="6 9" id="KW-0067">ATP-binding</keyword>
<dbReference type="OrthoDB" id="9783039at2"/>
<comment type="similarity">
    <text evidence="1">Belongs to the ABC transporter superfamily.</text>
</comment>
<dbReference type="Gene3D" id="3.40.50.300">
    <property type="entry name" value="P-loop containing nucleotide triphosphate hydrolases"/>
    <property type="match status" value="1"/>
</dbReference>
<dbReference type="PANTHER" id="PTHR42788:SF13">
    <property type="entry name" value="ALIPHATIC SULFONATES IMPORT ATP-BINDING PROTEIN SSUB"/>
    <property type="match status" value="1"/>
</dbReference>
<dbReference type="SUPFAM" id="SSF52540">
    <property type="entry name" value="P-loop containing nucleoside triphosphate hydrolases"/>
    <property type="match status" value="1"/>
</dbReference>
<reference evidence="9 10" key="1">
    <citation type="journal article" date="2015" name="Genome Announc.">
        <title>Draft Genome Sequence of Burkholderia sp. Strain PML1(12), an Ectomycorrhizosphere-Inhabiting Bacterium with Effective Mineral-Weathering Ability.</title>
        <authorList>
            <person name="Uroz S."/>
            <person name="Oger P."/>
        </authorList>
    </citation>
    <scope>NUCLEOTIDE SEQUENCE [LARGE SCALE GENOMIC DNA]</scope>
    <source>
        <strain evidence="10">PML1(12)</strain>
    </source>
</reference>
<proteinExistence type="inferred from homology"/>
<dbReference type="PATRIC" id="fig|908627.4.peg.8308"/>
<evidence type="ECO:0000256" key="2">
    <source>
        <dbReference type="ARBA" id="ARBA00022448"/>
    </source>
</evidence>
<dbReference type="InterPro" id="IPR003439">
    <property type="entry name" value="ABC_transporter-like_ATP-bd"/>
</dbReference>
<organism evidence="9 10">
    <name type="scientific">Caballeronia mineralivorans PML1(12)</name>
    <dbReference type="NCBI Taxonomy" id="908627"/>
    <lineage>
        <taxon>Bacteria</taxon>
        <taxon>Pseudomonadati</taxon>
        <taxon>Pseudomonadota</taxon>
        <taxon>Betaproteobacteria</taxon>
        <taxon>Burkholderiales</taxon>
        <taxon>Burkholderiaceae</taxon>
        <taxon>Caballeronia</taxon>
    </lineage>
</organism>
<dbReference type="InterPro" id="IPR027417">
    <property type="entry name" value="P-loop_NTPase"/>
</dbReference>
<name>A0A0J1CKL2_9BURK</name>
<evidence type="ECO:0000313" key="9">
    <source>
        <dbReference type="EMBL" id="KLU21285.1"/>
    </source>
</evidence>
<dbReference type="PROSITE" id="PS00211">
    <property type="entry name" value="ABC_TRANSPORTER_1"/>
    <property type="match status" value="1"/>
</dbReference>
<feature type="region of interest" description="Disordered" evidence="7">
    <location>
        <begin position="1"/>
        <end position="30"/>
    </location>
</feature>
<evidence type="ECO:0000259" key="8">
    <source>
        <dbReference type="PROSITE" id="PS50893"/>
    </source>
</evidence>